<reference evidence="1 2" key="1">
    <citation type="submission" date="2018-12" db="EMBL/GenBank/DDBJ databases">
        <authorList>
            <person name="Kartti S."/>
            <person name="Manni A."/>
            <person name="Chemao El Fihri M.W."/>
            <person name="Laamarti M."/>
            <person name="Temsamani L."/>
            <person name="El Jamali J.E."/>
            <person name="Ouadghiri M."/>
            <person name="Ibrahimi A."/>
            <person name="Filati-Maltouf A."/>
        </authorList>
    </citation>
    <scope>NUCLEOTIDE SEQUENCE [LARGE SCALE GENOMIC DNA]</scope>
    <source>
        <strain evidence="1 2">MDMC339</strain>
    </source>
</reference>
<comment type="caution">
    <text evidence="1">The sequence shown here is derived from an EMBL/GenBank/DDBJ whole genome shotgun (WGS) entry which is preliminary data.</text>
</comment>
<sequence>MVNAVALFHRGNRMKHRMTSTALMLLALMVCWQAEASRFKATRIFVVQPSVAFESTLLSDRHLDAWMSNDDHCRDFLMYHDQCAVLVLPDEYDDGFTRRQLRLKARQLPGETLGAYCRDLHVLWKQQWKGQCPVGEEDDEAA</sequence>
<dbReference type="AlphaFoldDB" id="A0A3S0HHT1"/>
<dbReference type="Proteomes" id="UP000271705">
    <property type="component" value="Unassembled WGS sequence"/>
</dbReference>
<proteinExistence type="predicted"/>
<gene>
    <name evidence="1" type="ORF">EKL94_01750</name>
</gene>
<evidence type="ECO:0000313" key="2">
    <source>
        <dbReference type="Proteomes" id="UP000271705"/>
    </source>
</evidence>
<name>A0A3S0HHT1_STEMA</name>
<evidence type="ECO:0000313" key="1">
    <source>
        <dbReference type="EMBL" id="RTQ92017.1"/>
    </source>
</evidence>
<accession>A0A3S0HHT1</accession>
<protein>
    <submittedName>
        <fullName evidence="1">Uncharacterized protein</fullName>
    </submittedName>
</protein>
<dbReference type="EMBL" id="RXLZ01000003">
    <property type="protein sequence ID" value="RTQ92017.1"/>
    <property type="molecule type" value="Genomic_DNA"/>
</dbReference>
<organism evidence="1 2">
    <name type="scientific">Stenotrophomonas maltophilia</name>
    <name type="common">Pseudomonas maltophilia</name>
    <name type="synonym">Xanthomonas maltophilia</name>
    <dbReference type="NCBI Taxonomy" id="40324"/>
    <lineage>
        <taxon>Bacteria</taxon>
        <taxon>Pseudomonadati</taxon>
        <taxon>Pseudomonadota</taxon>
        <taxon>Gammaproteobacteria</taxon>
        <taxon>Lysobacterales</taxon>
        <taxon>Lysobacteraceae</taxon>
        <taxon>Stenotrophomonas</taxon>
        <taxon>Stenotrophomonas maltophilia group</taxon>
    </lineage>
</organism>